<accession>A0A3B0QUF1</accession>
<dbReference type="PANTHER" id="PTHR33529">
    <property type="entry name" value="SLR0882 PROTEIN-RELATED"/>
    <property type="match status" value="1"/>
</dbReference>
<dbReference type="GO" id="GO:0015920">
    <property type="term" value="P:lipopolysaccharide transport"/>
    <property type="evidence" value="ECO:0007669"/>
    <property type="project" value="TreeGrafter"/>
</dbReference>
<comment type="subcellular location">
    <subcellularLocation>
        <location evidence="1">Cell membrane</location>
        <topology evidence="1">Multi-pass membrane protein</topology>
    </subcellularLocation>
</comment>
<feature type="transmembrane region" description="Helical" evidence="6">
    <location>
        <begin position="12"/>
        <end position="33"/>
    </location>
</feature>
<keyword evidence="2" id="KW-1003">Cell membrane</keyword>
<evidence type="ECO:0000256" key="5">
    <source>
        <dbReference type="ARBA" id="ARBA00023136"/>
    </source>
</evidence>
<feature type="transmembrane region" description="Helical" evidence="6">
    <location>
        <begin position="96"/>
        <end position="117"/>
    </location>
</feature>
<evidence type="ECO:0000256" key="4">
    <source>
        <dbReference type="ARBA" id="ARBA00022989"/>
    </source>
</evidence>
<keyword evidence="3 6" id="KW-0812">Transmembrane</keyword>
<evidence type="ECO:0000313" key="7">
    <source>
        <dbReference type="EMBL" id="VAV83941.1"/>
    </source>
</evidence>
<feature type="transmembrane region" description="Helical" evidence="6">
    <location>
        <begin position="340"/>
        <end position="357"/>
    </location>
</feature>
<evidence type="ECO:0008006" key="8">
    <source>
        <dbReference type="Google" id="ProtNLM"/>
    </source>
</evidence>
<organism evidence="7">
    <name type="scientific">hydrothermal vent metagenome</name>
    <dbReference type="NCBI Taxonomy" id="652676"/>
    <lineage>
        <taxon>unclassified sequences</taxon>
        <taxon>metagenomes</taxon>
        <taxon>ecological metagenomes</taxon>
    </lineage>
</organism>
<dbReference type="GO" id="GO:0043190">
    <property type="term" value="C:ATP-binding cassette (ABC) transporter complex"/>
    <property type="evidence" value="ECO:0007669"/>
    <property type="project" value="InterPro"/>
</dbReference>
<proteinExistence type="predicted"/>
<dbReference type="PANTHER" id="PTHR33529:SF6">
    <property type="entry name" value="YJGP_YJGQ FAMILY PERMEASE"/>
    <property type="match status" value="1"/>
</dbReference>
<evidence type="ECO:0000256" key="1">
    <source>
        <dbReference type="ARBA" id="ARBA00004651"/>
    </source>
</evidence>
<dbReference type="GO" id="GO:0055085">
    <property type="term" value="P:transmembrane transport"/>
    <property type="evidence" value="ECO:0007669"/>
    <property type="project" value="InterPro"/>
</dbReference>
<evidence type="ECO:0000256" key="2">
    <source>
        <dbReference type="ARBA" id="ARBA00022475"/>
    </source>
</evidence>
<feature type="transmembrane region" description="Helical" evidence="6">
    <location>
        <begin position="302"/>
        <end position="320"/>
    </location>
</feature>
<keyword evidence="4 6" id="KW-1133">Transmembrane helix</keyword>
<protein>
    <recommendedName>
        <fullName evidence="8">Lipopolysaccharide export system permease protein LptG</fullName>
    </recommendedName>
</protein>
<feature type="transmembrane region" description="Helical" evidence="6">
    <location>
        <begin position="53"/>
        <end position="75"/>
    </location>
</feature>
<dbReference type="InterPro" id="IPR030923">
    <property type="entry name" value="LptG"/>
</dbReference>
<dbReference type="AlphaFoldDB" id="A0A3B0QUF1"/>
<keyword evidence="5 6" id="KW-0472">Membrane</keyword>
<dbReference type="NCBIfam" id="TIGR04408">
    <property type="entry name" value="LptG_lptG"/>
    <property type="match status" value="1"/>
</dbReference>
<dbReference type="InterPro" id="IPR005495">
    <property type="entry name" value="LptG/LptF_permease"/>
</dbReference>
<gene>
    <name evidence="7" type="ORF">MNBD_DELTA01-1599</name>
</gene>
<name>A0A3B0QUF1_9ZZZZ</name>
<dbReference type="Pfam" id="PF03739">
    <property type="entry name" value="LptF_LptG"/>
    <property type="match status" value="1"/>
</dbReference>
<dbReference type="EMBL" id="UOEA01000056">
    <property type="protein sequence ID" value="VAV83941.1"/>
    <property type="molecule type" value="Genomic_DNA"/>
</dbReference>
<sequence length="359" mass="40164">MKILQRHILGEFLKVLLITLVAFIALFLIVEVVENLDDYLEHNVPPLTCVKFFIYKIPAIFFQISPMAMLLAVLLSLGILNKHGEITAIKAGGIGLLRALAPLLVFGVVMSIGVIFINESITPMASKAYDSLKAEWMAGEKDSAHLGRSGIWFRSGDMIYNIATMDLNKKRLSGITKYKLEKPFKLKERVSATTASWDGKSWISKKAEGWSFSGGHTDKKEIYKDYRFPEIKSPEMMQNLESSYEKMSFTELSRYIGTLKRDGYETAKYRVELLSKLSFPMVNLVMVLIGIPFALRTGRNTGIASGMALSFVIGFGYWIIFGMTKSLGQSALIPPELAAFFPLVLFMAIGALMFSFVKQ</sequence>
<feature type="transmembrane region" description="Helical" evidence="6">
    <location>
        <begin position="277"/>
        <end position="295"/>
    </location>
</feature>
<reference evidence="7" key="1">
    <citation type="submission" date="2018-06" db="EMBL/GenBank/DDBJ databases">
        <authorList>
            <person name="Zhirakovskaya E."/>
        </authorList>
    </citation>
    <scope>NUCLEOTIDE SEQUENCE</scope>
</reference>
<evidence type="ECO:0000256" key="3">
    <source>
        <dbReference type="ARBA" id="ARBA00022692"/>
    </source>
</evidence>
<evidence type="ECO:0000256" key="6">
    <source>
        <dbReference type="SAM" id="Phobius"/>
    </source>
</evidence>